<organism evidence="2 3">
    <name type="scientific">Actinoplanes aureus</name>
    <dbReference type="NCBI Taxonomy" id="2792083"/>
    <lineage>
        <taxon>Bacteria</taxon>
        <taxon>Bacillati</taxon>
        <taxon>Actinomycetota</taxon>
        <taxon>Actinomycetes</taxon>
        <taxon>Micromonosporales</taxon>
        <taxon>Micromonosporaceae</taxon>
        <taxon>Actinoplanes</taxon>
    </lineage>
</organism>
<name>A0A931G0G1_9ACTN</name>
<feature type="region of interest" description="Disordered" evidence="1">
    <location>
        <begin position="213"/>
        <end position="242"/>
    </location>
</feature>
<evidence type="ECO:0000256" key="1">
    <source>
        <dbReference type="SAM" id="MobiDB-lite"/>
    </source>
</evidence>
<evidence type="ECO:0000313" key="3">
    <source>
        <dbReference type="Proteomes" id="UP000598146"/>
    </source>
</evidence>
<comment type="caution">
    <text evidence="2">The sequence shown here is derived from an EMBL/GenBank/DDBJ whole genome shotgun (WGS) entry which is preliminary data.</text>
</comment>
<feature type="compositionally biased region" description="Basic residues" evidence="1">
    <location>
        <begin position="224"/>
        <end position="242"/>
    </location>
</feature>
<evidence type="ECO:0000313" key="2">
    <source>
        <dbReference type="EMBL" id="MBG0564031.1"/>
    </source>
</evidence>
<protein>
    <submittedName>
        <fullName evidence="2">Uncharacterized protein</fullName>
    </submittedName>
</protein>
<sequence length="242" mass="24929">MRRLLRAIRARRAERLGRDETERLVAGDRAGPGNPGLDHLLEAVRAPATAAELNGEQAMVAALAAERRQAASVPRVPAVPASGPTRRLAVTVGTALVLLGASGTAVAARTGDLPAGFQQSAHRLFSGLGVPAPGTSPPGTSPTRPGPAPATTTPTPTPRPSAPTATLTPSRASWCTAWKTAEAGGHPMNGRDRRDLYAAAGGEQNVARYCASVTVSPSSPTAKKTAKPTKSPKPKRSKKPKE</sequence>
<dbReference type="Proteomes" id="UP000598146">
    <property type="component" value="Unassembled WGS sequence"/>
</dbReference>
<dbReference type="RefSeq" id="WP_196415824.1">
    <property type="nucleotide sequence ID" value="NZ_JADQTO010000010.1"/>
</dbReference>
<gene>
    <name evidence="2" type="ORF">I4J89_21550</name>
</gene>
<dbReference type="AlphaFoldDB" id="A0A931G0G1"/>
<reference evidence="2" key="1">
    <citation type="submission" date="2020-11" db="EMBL/GenBank/DDBJ databases">
        <title>Isolation and identification of active actinomycetes.</title>
        <authorList>
            <person name="Sun X."/>
        </authorList>
    </citation>
    <scope>NUCLEOTIDE SEQUENCE</scope>
    <source>
        <strain evidence="2">NEAU-A11</strain>
    </source>
</reference>
<keyword evidence="3" id="KW-1185">Reference proteome</keyword>
<accession>A0A931G0G1</accession>
<dbReference type="EMBL" id="JADQTO010000010">
    <property type="protein sequence ID" value="MBG0564031.1"/>
    <property type="molecule type" value="Genomic_DNA"/>
</dbReference>
<feature type="compositionally biased region" description="Low complexity" evidence="1">
    <location>
        <begin position="162"/>
        <end position="172"/>
    </location>
</feature>
<feature type="region of interest" description="Disordered" evidence="1">
    <location>
        <begin position="126"/>
        <end position="172"/>
    </location>
</feature>
<proteinExistence type="predicted"/>
<feature type="compositionally biased region" description="Pro residues" evidence="1">
    <location>
        <begin position="134"/>
        <end position="148"/>
    </location>
</feature>